<accession>A0A2K4ZLE2</accession>
<name>A0A2K4ZLE2_9FIRM</name>
<evidence type="ECO:0000313" key="2">
    <source>
        <dbReference type="Proteomes" id="UP000236311"/>
    </source>
</evidence>
<dbReference type="InterPro" id="IPR027417">
    <property type="entry name" value="P-loop_NTPase"/>
</dbReference>
<dbReference type="EMBL" id="OFSM01000024">
    <property type="protein sequence ID" value="SOY31307.1"/>
    <property type="molecule type" value="Genomic_DNA"/>
</dbReference>
<proteinExistence type="predicted"/>
<sequence>MKKKTDKTMVFCDTEAEYAQAMMEFLKKCRNLPWELHTYTNVQDLIREEKTEIEMLVIAESVYNGEIQTLHPKQLVILSESGIMQWENVIYVDKYQAAEEVLKQLLGVYMEVAEVQMPRLCTNRKTIFIGNYSPVRRCMQTSFAITMSQILAEEHSTLYLNFEHYAGIAELVPDMQTFDMADLLYFLNADKEKFRMRMRTMLRHKGGLDYIPPMKTGQNLLTVTSEEWIDFLRKIEELEEYEYVILDLSESMQGLFDILRMCSRVYTLTKEDRIARAKLLQYEQVLALHEYEDILDKTKRLTLPRIHRLPEELELLTKGELADLVKDLLKELDADNNEAEL</sequence>
<gene>
    <name evidence="1" type="ORF">AMURIS_04044</name>
</gene>
<keyword evidence="2" id="KW-1185">Reference proteome</keyword>
<dbReference type="Gene3D" id="3.40.50.300">
    <property type="entry name" value="P-loop containing nucleotide triphosphate hydrolases"/>
    <property type="match status" value="1"/>
</dbReference>
<reference evidence="1 2" key="1">
    <citation type="submission" date="2018-01" db="EMBL/GenBank/DDBJ databases">
        <authorList>
            <person name="Gaut B.S."/>
            <person name="Morton B.R."/>
            <person name="Clegg M.T."/>
            <person name="Duvall M.R."/>
        </authorList>
    </citation>
    <scope>NUCLEOTIDE SEQUENCE [LARGE SCALE GENOMIC DNA]</scope>
    <source>
        <strain evidence="1">GP69</strain>
    </source>
</reference>
<protein>
    <recommendedName>
        <fullName evidence="3">AAA domain-containing protein</fullName>
    </recommendedName>
</protein>
<evidence type="ECO:0000313" key="1">
    <source>
        <dbReference type="EMBL" id="SOY31307.1"/>
    </source>
</evidence>
<evidence type="ECO:0008006" key="3">
    <source>
        <dbReference type="Google" id="ProtNLM"/>
    </source>
</evidence>
<dbReference type="RefSeq" id="WP_103241308.1">
    <property type="nucleotide sequence ID" value="NZ_JANJZD010000029.1"/>
</dbReference>
<organism evidence="1 2">
    <name type="scientific">Acetatifactor muris</name>
    <dbReference type="NCBI Taxonomy" id="879566"/>
    <lineage>
        <taxon>Bacteria</taxon>
        <taxon>Bacillati</taxon>
        <taxon>Bacillota</taxon>
        <taxon>Clostridia</taxon>
        <taxon>Lachnospirales</taxon>
        <taxon>Lachnospiraceae</taxon>
        <taxon>Acetatifactor</taxon>
    </lineage>
</organism>
<dbReference type="Proteomes" id="UP000236311">
    <property type="component" value="Unassembled WGS sequence"/>
</dbReference>
<dbReference type="Gene3D" id="3.40.50.10850">
    <property type="entry name" value="Ntrc-like two-domain protein"/>
    <property type="match status" value="1"/>
</dbReference>
<dbReference type="OrthoDB" id="9777019at2"/>
<dbReference type="AlphaFoldDB" id="A0A2K4ZLE2"/>